<dbReference type="OrthoDB" id="566409at2759"/>
<protein>
    <submittedName>
        <fullName evidence="1">Uncharacterized protein</fullName>
    </submittedName>
</protein>
<proteinExistence type="predicted"/>
<dbReference type="STRING" id="49390.A0A068U6X9"/>
<dbReference type="Pfam" id="PF23733">
    <property type="entry name" value="GRXCR1-2_C"/>
    <property type="match status" value="1"/>
</dbReference>
<dbReference type="PhylomeDB" id="A0A068U6X9"/>
<dbReference type="OMA" id="MFEHITA"/>
<evidence type="ECO:0000313" key="2">
    <source>
        <dbReference type="Proteomes" id="UP000295252"/>
    </source>
</evidence>
<name>A0A068U6X9_COFCA</name>
<dbReference type="PANTHER" id="PTHR37760">
    <property type="entry name" value="CHAPERONE"/>
    <property type="match status" value="1"/>
</dbReference>
<dbReference type="Gramene" id="CDP04062">
    <property type="protein sequence ID" value="CDP04062"/>
    <property type="gene ID" value="GSCOC_T00016599001"/>
</dbReference>
<reference evidence="2" key="1">
    <citation type="journal article" date="2014" name="Science">
        <title>The coffee genome provides insight into the convergent evolution of caffeine biosynthesis.</title>
        <authorList>
            <person name="Denoeud F."/>
            <person name="Carretero-Paulet L."/>
            <person name="Dereeper A."/>
            <person name="Droc G."/>
            <person name="Guyot R."/>
            <person name="Pietrella M."/>
            <person name="Zheng C."/>
            <person name="Alberti A."/>
            <person name="Anthony F."/>
            <person name="Aprea G."/>
            <person name="Aury J.M."/>
            <person name="Bento P."/>
            <person name="Bernard M."/>
            <person name="Bocs S."/>
            <person name="Campa C."/>
            <person name="Cenci A."/>
            <person name="Combes M.C."/>
            <person name="Crouzillat D."/>
            <person name="Da Silva C."/>
            <person name="Daddiego L."/>
            <person name="De Bellis F."/>
            <person name="Dussert S."/>
            <person name="Garsmeur O."/>
            <person name="Gayraud T."/>
            <person name="Guignon V."/>
            <person name="Jahn K."/>
            <person name="Jamilloux V."/>
            <person name="Joet T."/>
            <person name="Labadie K."/>
            <person name="Lan T."/>
            <person name="Leclercq J."/>
            <person name="Lepelley M."/>
            <person name="Leroy T."/>
            <person name="Li L.T."/>
            <person name="Librado P."/>
            <person name="Lopez L."/>
            <person name="Munoz A."/>
            <person name="Noel B."/>
            <person name="Pallavicini A."/>
            <person name="Perrotta G."/>
            <person name="Poncet V."/>
            <person name="Pot D."/>
            <person name="Priyono X."/>
            <person name="Rigoreau M."/>
            <person name="Rouard M."/>
            <person name="Rozas J."/>
            <person name="Tranchant-Dubreuil C."/>
            <person name="VanBuren R."/>
            <person name="Zhang Q."/>
            <person name="Andrade A.C."/>
            <person name="Argout X."/>
            <person name="Bertrand B."/>
            <person name="de Kochko A."/>
            <person name="Graziosi G."/>
            <person name="Henry R.J."/>
            <person name="Jayarama X."/>
            <person name="Ming R."/>
            <person name="Nagai C."/>
            <person name="Rounsley S."/>
            <person name="Sankoff D."/>
            <person name="Giuliano G."/>
            <person name="Albert V.A."/>
            <person name="Wincker P."/>
            <person name="Lashermes P."/>
        </authorList>
    </citation>
    <scope>NUCLEOTIDE SEQUENCE [LARGE SCALE GENOMIC DNA]</scope>
    <source>
        <strain evidence="2">cv. DH200-94</strain>
    </source>
</reference>
<dbReference type="Proteomes" id="UP000295252">
    <property type="component" value="Chromosome I"/>
</dbReference>
<sequence length="113" mass="11790">MFEHVTANEIAGYGVGALLLFATISAPKIDSLIAASQRSSLGMCKRCGDLRLIACSRCKGSGSITGGGPFSLNPVDSAYQSFRVKSKELSISCTKCQAKGHFGCPACSRVPQA</sequence>
<dbReference type="PANTHER" id="PTHR37760:SF1">
    <property type="entry name" value="CHAPERONE"/>
    <property type="match status" value="1"/>
</dbReference>
<gene>
    <name evidence="1" type="ORF">GSCOC_T00016599001</name>
</gene>
<accession>A0A068U6X9</accession>
<dbReference type="FunCoup" id="A0A068U6X9">
    <property type="interactions" value="998"/>
</dbReference>
<keyword evidence="2" id="KW-1185">Reference proteome</keyword>
<dbReference type="AlphaFoldDB" id="A0A068U6X9"/>
<evidence type="ECO:0000313" key="1">
    <source>
        <dbReference type="EMBL" id="CDP04062.1"/>
    </source>
</evidence>
<organism evidence="1 2">
    <name type="scientific">Coffea canephora</name>
    <name type="common">Robusta coffee</name>
    <dbReference type="NCBI Taxonomy" id="49390"/>
    <lineage>
        <taxon>Eukaryota</taxon>
        <taxon>Viridiplantae</taxon>
        <taxon>Streptophyta</taxon>
        <taxon>Embryophyta</taxon>
        <taxon>Tracheophyta</taxon>
        <taxon>Spermatophyta</taxon>
        <taxon>Magnoliopsida</taxon>
        <taxon>eudicotyledons</taxon>
        <taxon>Gunneridae</taxon>
        <taxon>Pentapetalae</taxon>
        <taxon>asterids</taxon>
        <taxon>lamiids</taxon>
        <taxon>Gentianales</taxon>
        <taxon>Rubiaceae</taxon>
        <taxon>Ixoroideae</taxon>
        <taxon>Gardenieae complex</taxon>
        <taxon>Bertiereae - Coffeeae clade</taxon>
        <taxon>Coffeeae</taxon>
        <taxon>Coffea</taxon>
    </lineage>
</organism>
<dbReference type="InParanoid" id="A0A068U6X9"/>
<dbReference type="EMBL" id="HG739095">
    <property type="protein sequence ID" value="CDP04062.1"/>
    <property type="molecule type" value="Genomic_DNA"/>
</dbReference>